<dbReference type="AlphaFoldDB" id="F4XYR8"/>
<keyword evidence="2" id="KW-1185">Reference proteome</keyword>
<accession>F4XYR8</accession>
<dbReference type="HOGENOM" id="CLU_3404389_0_0_3"/>
<organism evidence="1 2">
    <name type="scientific">Moorena producens 3L</name>
    <dbReference type="NCBI Taxonomy" id="489825"/>
    <lineage>
        <taxon>Bacteria</taxon>
        <taxon>Bacillati</taxon>
        <taxon>Cyanobacteriota</taxon>
        <taxon>Cyanophyceae</taxon>
        <taxon>Coleofasciculales</taxon>
        <taxon>Coleofasciculaceae</taxon>
        <taxon>Moorena</taxon>
    </lineage>
</organism>
<evidence type="ECO:0000313" key="2">
    <source>
        <dbReference type="Proteomes" id="UP000003959"/>
    </source>
</evidence>
<reference evidence="2" key="1">
    <citation type="journal article" date="2011" name="Proc. Natl. Acad. Sci. U.S.A.">
        <title>Genomic insights into the physiology and ecology of the marine filamentous cyanobacterium Lyngbya majuscula.</title>
        <authorList>
            <person name="Jones A.C."/>
            <person name="Monroe E.A."/>
            <person name="Podell S."/>
            <person name="Hess W.R."/>
            <person name="Klages S."/>
            <person name="Esquenazi E."/>
            <person name="Niessen S."/>
            <person name="Hoover H."/>
            <person name="Rothmann M."/>
            <person name="Lasken R.S."/>
            <person name="Yates J.R.III."/>
            <person name="Reinhardt R."/>
            <person name="Kube M."/>
            <person name="Burkart M.D."/>
            <person name="Allen E.E."/>
            <person name="Dorrestein P.C."/>
            <person name="Gerwick W.H."/>
            <person name="Gerwick L."/>
        </authorList>
    </citation>
    <scope>NUCLEOTIDE SEQUENCE [LARGE SCALE GENOMIC DNA]</scope>
    <source>
        <strain evidence="2">3L</strain>
    </source>
</reference>
<gene>
    <name evidence="1" type="ORF">LYNGBM3L_52740</name>
</gene>
<dbReference type="Proteomes" id="UP000003959">
    <property type="component" value="Unassembled WGS sequence"/>
</dbReference>
<name>F4XYR8_9CYAN</name>
<proteinExistence type="predicted"/>
<protein>
    <submittedName>
        <fullName evidence="1">Uncharacterized protein</fullName>
    </submittedName>
</protein>
<evidence type="ECO:0000313" key="1">
    <source>
        <dbReference type="EMBL" id="EGJ30209.1"/>
    </source>
</evidence>
<dbReference type="EMBL" id="GL890956">
    <property type="protein sequence ID" value="EGJ30209.1"/>
    <property type="molecule type" value="Genomic_DNA"/>
</dbReference>
<sequence>MFKKTAKFDKFPQEAKAALAQMEEYYELVQ</sequence>